<name>A0A0A9FWM0_ARUDO</name>
<organism evidence="1">
    <name type="scientific">Arundo donax</name>
    <name type="common">Giant reed</name>
    <name type="synonym">Donax arundinaceus</name>
    <dbReference type="NCBI Taxonomy" id="35708"/>
    <lineage>
        <taxon>Eukaryota</taxon>
        <taxon>Viridiplantae</taxon>
        <taxon>Streptophyta</taxon>
        <taxon>Embryophyta</taxon>
        <taxon>Tracheophyta</taxon>
        <taxon>Spermatophyta</taxon>
        <taxon>Magnoliopsida</taxon>
        <taxon>Liliopsida</taxon>
        <taxon>Poales</taxon>
        <taxon>Poaceae</taxon>
        <taxon>PACMAD clade</taxon>
        <taxon>Arundinoideae</taxon>
        <taxon>Arundineae</taxon>
        <taxon>Arundo</taxon>
    </lineage>
</organism>
<accession>A0A0A9FWM0</accession>
<proteinExistence type="predicted"/>
<evidence type="ECO:0000313" key="1">
    <source>
        <dbReference type="EMBL" id="JAE12768.1"/>
    </source>
</evidence>
<reference evidence="1" key="2">
    <citation type="journal article" date="2015" name="Data Brief">
        <title>Shoot transcriptome of the giant reed, Arundo donax.</title>
        <authorList>
            <person name="Barrero R.A."/>
            <person name="Guerrero F.D."/>
            <person name="Moolhuijzen P."/>
            <person name="Goolsby J.A."/>
            <person name="Tidwell J."/>
            <person name="Bellgard S.E."/>
            <person name="Bellgard M.I."/>
        </authorList>
    </citation>
    <scope>NUCLEOTIDE SEQUENCE</scope>
    <source>
        <tissue evidence="1">Shoot tissue taken approximately 20 cm above the soil surface</tissue>
    </source>
</reference>
<dbReference type="EMBL" id="GBRH01185128">
    <property type="protein sequence ID" value="JAE12768.1"/>
    <property type="molecule type" value="Transcribed_RNA"/>
</dbReference>
<dbReference type="AlphaFoldDB" id="A0A0A9FWM0"/>
<reference evidence="1" key="1">
    <citation type="submission" date="2014-09" db="EMBL/GenBank/DDBJ databases">
        <authorList>
            <person name="Magalhaes I.L.F."/>
            <person name="Oliveira U."/>
            <person name="Santos F.R."/>
            <person name="Vidigal T.H.D.A."/>
            <person name="Brescovit A.D."/>
            <person name="Santos A.J."/>
        </authorList>
    </citation>
    <scope>NUCLEOTIDE SEQUENCE</scope>
    <source>
        <tissue evidence="1">Shoot tissue taken approximately 20 cm above the soil surface</tissue>
    </source>
</reference>
<sequence>MYLSLVDTHSLAQWTATVTFKERITFPK</sequence>
<protein>
    <submittedName>
        <fullName evidence="1">Uncharacterized protein</fullName>
    </submittedName>
</protein>